<evidence type="ECO:0000313" key="3">
    <source>
        <dbReference type="Proteomes" id="UP000198406"/>
    </source>
</evidence>
<protein>
    <submittedName>
        <fullName evidence="2">Uncharacterized protein</fullName>
    </submittedName>
</protein>
<proteinExistence type="predicted"/>
<dbReference type="InParanoid" id="A0A1Z5KRQ5"/>
<evidence type="ECO:0000313" key="2">
    <source>
        <dbReference type="EMBL" id="GAX29003.1"/>
    </source>
</evidence>
<feature type="compositionally biased region" description="Basic and acidic residues" evidence="1">
    <location>
        <begin position="41"/>
        <end position="84"/>
    </location>
</feature>
<feature type="region of interest" description="Disordered" evidence="1">
    <location>
        <begin position="869"/>
        <end position="917"/>
    </location>
</feature>
<keyword evidence="3" id="KW-1185">Reference proteome</keyword>
<feature type="compositionally biased region" description="Polar residues" evidence="1">
    <location>
        <begin position="29"/>
        <end position="39"/>
    </location>
</feature>
<dbReference type="EMBL" id="BDSP01000285">
    <property type="protein sequence ID" value="GAX29003.1"/>
    <property type="molecule type" value="Genomic_DNA"/>
</dbReference>
<gene>
    <name evidence="2" type="ORF">FisN_7Hu406</name>
</gene>
<accession>A0A1Z5KRQ5</accession>
<feature type="compositionally biased region" description="Basic and acidic residues" evidence="1">
    <location>
        <begin position="1109"/>
        <end position="1125"/>
    </location>
</feature>
<sequence>MNVTDSWITHASFLSRGHLVFPQDNAVTQTVDETKTQNVDADGRSLDPDPDKKEENKSDDKEESKEEHVEVKVEDTGQSVKEEKPKGLTPFQHIMFNVFELYEDDPLHKALVHNGMATCVHLKFDNDPQYFASISYREMGNTITPIPGAIISFTRFYRFIKSLLPREFCDETAFFGLTCDMWEEFRYKIHGEWNAPVEPTPEGYRTPPRMELPIKTALAPTKAQIFQKTKRNETAFMVLKHQNQWLDWYDSTRRHANNQDCSAVLDPDYVPDTDEDEELFKYQKRYMLAVFDTILKTEKSRQILNAHNDDQDAQAVFREVVEYYTNSANSELTAQDLLSKLMQARMLTDGKGIRYETDLLKFHEKLRYYDLLVPPSERLSDALKKSLVINLIKGIPCLMNVRSGANIMGVGTGSSLTFDKYMEGLNLAALDHDDLYRGTGSSKANKLMVYNHVLFGDVECDGGGLSSQDDLYEAYMASGQSGYFPKLTREQWSKLTPEDQNVWDQLPDAGNKKYPGTLRKVNFNDTDLSSVSLGDVLNAYVHGRGDSYEEDEEEESPPIEVNQANTGTGHGKNEKYPTHPASFHQTLEKKTLPKSGENSTAKRGVHFSRLEANAAHTYSVSNHLLGDSKKSLIDRGANGGVAGEDMRLIRTVPDRFVDIQGIDNHQLPKVLIATVCGVVKTQVGEQIAIFNQYAYTGRGVSIHSSGQLEHYGHKVDDRSVKVGGTQRILRHGGYIMPLVMVRGLCRLEIRPFSDKEWRDLPHIFMTNDEEWDPSVLDHKMEENEWIGPPPPALEDTSNQNIFDEFGEYREYIDAYITDGVIANAIARVVANVIMSVPPFDPGEDHDCMDPVQDIVDKLTVADLETNPSVPTEAAVQSIDPPTGTSQLTLPEKETIDTDDPPLIADDSPKHVVTSQPDVKRKPVDMERVRPMLAYLGFDIIKETFARTTQFAREYNSPVLQKMFKSPHPALNVARRKEAIATDTIYSNTKALGSGVKHAQLFVGVDSYVIDIYPLKNQTQFASVLSDVIRERGAPTRLLSDQAKAKIADCVYYRVEHHSFPSDSREAMGYFVGVSKNVGQAMTFKILTMGTRRIIHRSAVHSALMTDNPNRRIELPGETNADRLTDTVDGEMAPPPARNLVLNSRLEE</sequence>
<feature type="compositionally biased region" description="Acidic residues" evidence="1">
    <location>
        <begin position="548"/>
        <end position="557"/>
    </location>
</feature>
<name>A0A1Z5KRQ5_FISSO</name>
<organism evidence="2 3">
    <name type="scientific">Fistulifera solaris</name>
    <name type="common">Oleaginous diatom</name>
    <dbReference type="NCBI Taxonomy" id="1519565"/>
    <lineage>
        <taxon>Eukaryota</taxon>
        <taxon>Sar</taxon>
        <taxon>Stramenopiles</taxon>
        <taxon>Ochrophyta</taxon>
        <taxon>Bacillariophyta</taxon>
        <taxon>Bacillariophyceae</taxon>
        <taxon>Bacillariophycidae</taxon>
        <taxon>Naviculales</taxon>
        <taxon>Naviculaceae</taxon>
        <taxon>Fistulifera</taxon>
    </lineage>
</organism>
<reference evidence="2 3" key="1">
    <citation type="journal article" date="2015" name="Plant Cell">
        <title>Oil accumulation by the oleaginous diatom Fistulifera solaris as revealed by the genome and transcriptome.</title>
        <authorList>
            <person name="Tanaka T."/>
            <person name="Maeda Y."/>
            <person name="Veluchamy A."/>
            <person name="Tanaka M."/>
            <person name="Abida H."/>
            <person name="Marechal E."/>
            <person name="Bowler C."/>
            <person name="Muto M."/>
            <person name="Sunaga Y."/>
            <person name="Tanaka M."/>
            <person name="Yoshino T."/>
            <person name="Taniguchi T."/>
            <person name="Fukuda Y."/>
            <person name="Nemoto M."/>
            <person name="Matsumoto M."/>
            <person name="Wong P.S."/>
            <person name="Aburatani S."/>
            <person name="Fujibuchi W."/>
        </authorList>
    </citation>
    <scope>NUCLEOTIDE SEQUENCE [LARGE SCALE GENOMIC DNA]</scope>
    <source>
        <strain evidence="2 3">JPCC DA0580</strain>
    </source>
</reference>
<feature type="region of interest" description="Disordered" evidence="1">
    <location>
        <begin position="1109"/>
        <end position="1147"/>
    </location>
</feature>
<dbReference type="Proteomes" id="UP000198406">
    <property type="component" value="Unassembled WGS sequence"/>
</dbReference>
<dbReference type="AlphaFoldDB" id="A0A1Z5KRQ5"/>
<feature type="region of interest" description="Disordered" evidence="1">
    <location>
        <begin position="29"/>
        <end position="84"/>
    </location>
</feature>
<evidence type="ECO:0000256" key="1">
    <source>
        <dbReference type="SAM" id="MobiDB-lite"/>
    </source>
</evidence>
<feature type="region of interest" description="Disordered" evidence="1">
    <location>
        <begin position="546"/>
        <end position="579"/>
    </location>
</feature>
<comment type="caution">
    <text evidence="2">The sequence shown here is derived from an EMBL/GenBank/DDBJ whole genome shotgun (WGS) entry which is preliminary data.</text>
</comment>